<evidence type="ECO:0000313" key="13">
    <source>
        <dbReference type="Proteomes" id="UP001139333"/>
    </source>
</evidence>
<dbReference type="Gene3D" id="1.20.58.340">
    <property type="entry name" value="Magnesium transport protein CorA, transmembrane region"/>
    <property type="match status" value="2"/>
</dbReference>
<evidence type="ECO:0000256" key="9">
    <source>
        <dbReference type="ARBA" id="ARBA00023065"/>
    </source>
</evidence>
<evidence type="ECO:0000256" key="3">
    <source>
        <dbReference type="ARBA" id="ARBA00022448"/>
    </source>
</evidence>
<evidence type="ECO:0000256" key="7">
    <source>
        <dbReference type="ARBA" id="ARBA00022833"/>
    </source>
</evidence>
<name>A0A9X1ZK31_9GAMM</name>
<dbReference type="PANTHER" id="PTHR46494:SF3">
    <property type="entry name" value="ZINC TRANSPORT PROTEIN ZNTB"/>
    <property type="match status" value="1"/>
</dbReference>
<keyword evidence="13" id="KW-1185">Reference proteome</keyword>
<proteinExistence type="inferred from homology"/>
<evidence type="ECO:0000256" key="6">
    <source>
        <dbReference type="ARBA" id="ARBA00022692"/>
    </source>
</evidence>
<keyword evidence="4" id="KW-1003">Cell membrane</keyword>
<comment type="similarity">
    <text evidence="2">Belongs to the CorA metal ion transporter (MIT) (TC 1.A.35) family.</text>
</comment>
<keyword evidence="8 11" id="KW-1133">Transmembrane helix</keyword>
<dbReference type="SUPFAM" id="SSF144083">
    <property type="entry name" value="Magnesium transport protein CorA, transmembrane region"/>
    <property type="match status" value="1"/>
</dbReference>
<evidence type="ECO:0000256" key="11">
    <source>
        <dbReference type="SAM" id="Phobius"/>
    </source>
</evidence>
<keyword evidence="6 11" id="KW-0812">Transmembrane</keyword>
<keyword evidence="9" id="KW-0406">Ion transport</keyword>
<dbReference type="SUPFAM" id="SSF143865">
    <property type="entry name" value="CorA soluble domain-like"/>
    <property type="match status" value="1"/>
</dbReference>
<keyword evidence="3" id="KW-0813">Transport</keyword>
<dbReference type="EMBL" id="JAKIKP010000001">
    <property type="protein sequence ID" value="MCL1141240.1"/>
    <property type="molecule type" value="Genomic_DNA"/>
</dbReference>
<dbReference type="InterPro" id="IPR045861">
    <property type="entry name" value="CorA_cytoplasmic_dom"/>
</dbReference>
<dbReference type="Pfam" id="PF01544">
    <property type="entry name" value="CorA"/>
    <property type="match status" value="1"/>
</dbReference>
<reference evidence="12" key="1">
    <citation type="submission" date="2022-01" db="EMBL/GenBank/DDBJ databases">
        <title>Whole genome-based taxonomy of the Shewanellaceae.</title>
        <authorList>
            <person name="Martin-Rodriguez A.J."/>
        </authorList>
    </citation>
    <scope>NUCLEOTIDE SEQUENCE</scope>
    <source>
        <strain evidence="12">DSM 16422</strain>
    </source>
</reference>
<dbReference type="GO" id="GO:0015087">
    <property type="term" value="F:cobalt ion transmembrane transporter activity"/>
    <property type="evidence" value="ECO:0007669"/>
    <property type="project" value="TreeGrafter"/>
</dbReference>
<evidence type="ECO:0000256" key="2">
    <source>
        <dbReference type="ARBA" id="ARBA00009765"/>
    </source>
</evidence>
<comment type="caution">
    <text evidence="12">The sequence shown here is derived from an EMBL/GenBank/DDBJ whole genome shotgun (WGS) entry which is preliminary data.</text>
</comment>
<protein>
    <submittedName>
        <fullName evidence="12">Zinc transporter ZntB</fullName>
    </submittedName>
</protein>
<evidence type="ECO:0000256" key="8">
    <source>
        <dbReference type="ARBA" id="ARBA00022989"/>
    </source>
</evidence>
<dbReference type="GO" id="GO:0050897">
    <property type="term" value="F:cobalt ion binding"/>
    <property type="evidence" value="ECO:0007669"/>
    <property type="project" value="TreeGrafter"/>
</dbReference>
<accession>A0A9X1ZK31</accession>
<keyword evidence="7" id="KW-0862">Zinc</keyword>
<evidence type="ECO:0000256" key="10">
    <source>
        <dbReference type="ARBA" id="ARBA00023136"/>
    </source>
</evidence>
<dbReference type="AlphaFoldDB" id="A0A9X1ZK31"/>
<gene>
    <name evidence="12" type="ORF">L2672_00805</name>
</gene>
<dbReference type="PANTHER" id="PTHR46494">
    <property type="entry name" value="CORA FAMILY METAL ION TRANSPORTER (EUROFUNG)"/>
    <property type="match status" value="1"/>
</dbReference>
<keyword evidence="10 11" id="KW-0472">Membrane</keyword>
<dbReference type="InterPro" id="IPR002523">
    <property type="entry name" value="MgTranspt_CorA/ZnTranspt_ZntB"/>
</dbReference>
<dbReference type="RefSeq" id="WP_248993929.1">
    <property type="nucleotide sequence ID" value="NZ_JAKIKP010000001.1"/>
</dbReference>
<comment type="subcellular location">
    <subcellularLocation>
        <location evidence="1">Cell membrane</location>
        <topology evidence="1">Multi-pass membrane protein</topology>
    </subcellularLocation>
</comment>
<dbReference type="GO" id="GO:0000287">
    <property type="term" value="F:magnesium ion binding"/>
    <property type="evidence" value="ECO:0007669"/>
    <property type="project" value="TreeGrafter"/>
</dbReference>
<feature type="transmembrane region" description="Helical" evidence="11">
    <location>
        <begin position="261"/>
        <end position="283"/>
    </location>
</feature>
<feature type="transmembrane region" description="Helical" evidence="11">
    <location>
        <begin position="295"/>
        <end position="316"/>
    </location>
</feature>
<sequence>MSKGFIYSLLLTGPNKGKSLTPQELADWQPEQGLLWVHLKYKSTDARQWLATQGLEKVERDTLLATDTRPRAVHSNNGILLTLRGVNLNPNSDPEDMVSIRIYAEEHRIISTCERQLHSVTDIAQQIQEGKGPADSAGFILAVTELLTLRQVDYIHKIEENLDELEERVVTSADKSLRVDIAELRRQTVVFRRYLAPQREAFSKTLHENSLLLDQQDKIRLREIQENLIRVIEDLDAIKDRAGVTQEELLSKQSEQVNQRLYFLSLISAVFLPLGFLTGLLGVNIAGIPGAETSWAFAAFCVGLLALIALQMYLFYRFKWI</sequence>
<dbReference type="GO" id="GO:0005886">
    <property type="term" value="C:plasma membrane"/>
    <property type="evidence" value="ECO:0007669"/>
    <property type="project" value="UniProtKB-SubCell"/>
</dbReference>
<evidence type="ECO:0000256" key="4">
    <source>
        <dbReference type="ARBA" id="ARBA00022475"/>
    </source>
</evidence>
<evidence type="ECO:0000313" key="12">
    <source>
        <dbReference type="EMBL" id="MCL1141240.1"/>
    </source>
</evidence>
<dbReference type="Proteomes" id="UP001139333">
    <property type="component" value="Unassembled WGS sequence"/>
</dbReference>
<dbReference type="Gene3D" id="3.30.460.20">
    <property type="entry name" value="CorA soluble domain-like"/>
    <property type="match status" value="1"/>
</dbReference>
<evidence type="ECO:0000256" key="5">
    <source>
        <dbReference type="ARBA" id="ARBA00022519"/>
    </source>
</evidence>
<dbReference type="GO" id="GO:0015095">
    <property type="term" value="F:magnesium ion transmembrane transporter activity"/>
    <property type="evidence" value="ECO:0007669"/>
    <property type="project" value="TreeGrafter"/>
</dbReference>
<organism evidence="12 13">
    <name type="scientific">Shewanella gaetbuli</name>
    <dbReference type="NCBI Taxonomy" id="220752"/>
    <lineage>
        <taxon>Bacteria</taxon>
        <taxon>Pseudomonadati</taxon>
        <taxon>Pseudomonadota</taxon>
        <taxon>Gammaproteobacteria</taxon>
        <taxon>Alteromonadales</taxon>
        <taxon>Shewanellaceae</taxon>
        <taxon>Shewanella</taxon>
    </lineage>
</organism>
<dbReference type="CDD" id="cd12833">
    <property type="entry name" value="ZntB-like_1"/>
    <property type="match status" value="1"/>
</dbReference>
<evidence type="ECO:0000256" key="1">
    <source>
        <dbReference type="ARBA" id="ARBA00004651"/>
    </source>
</evidence>
<dbReference type="InterPro" id="IPR045863">
    <property type="entry name" value="CorA_TM1_TM2"/>
</dbReference>
<keyword evidence="5" id="KW-0997">Cell inner membrane</keyword>